<dbReference type="EMBL" id="JASBWV010000018">
    <property type="protein sequence ID" value="KAJ9121206.1"/>
    <property type="molecule type" value="Genomic_DNA"/>
</dbReference>
<evidence type="ECO:0000313" key="2">
    <source>
        <dbReference type="Proteomes" id="UP001234202"/>
    </source>
</evidence>
<gene>
    <name evidence="1" type="ORF">QFC24_004881</name>
</gene>
<keyword evidence="2" id="KW-1185">Reference proteome</keyword>
<name>A0ACC2XC46_9TREE</name>
<comment type="caution">
    <text evidence="1">The sequence shown here is derived from an EMBL/GenBank/DDBJ whole genome shotgun (WGS) entry which is preliminary data.</text>
</comment>
<accession>A0ACC2XC46</accession>
<reference evidence="1" key="1">
    <citation type="submission" date="2023-04" db="EMBL/GenBank/DDBJ databases">
        <title>Draft Genome sequencing of Naganishia species isolated from polar environments using Oxford Nanopore Technology.</title>
        <authorList>
            <person name="Leo P."/>
            <person name="Venkateswaran K."/>
        </authorList>
    </citation>
    <scope>NUCLEOTIDE SEQUENCE</scope>
    <source>
        <strain evidence="1">DBVPG 5303</strain>
    </source>
</reference>
<protein>
    <submittedName>
        <fullName evidence="1">Uncharacterized protein</fullName>
    </submittedName>
</protein>
<proteinExistence type="predicted"/>
<evidence type="ECO:0000313" key="1">
    <source>
        <dbReference type="EMBL" id="KAJ9121206.1"/>
    </source>
</evidence>
<sequence>MPRPPMQYVRNVQSVDCLDFSGETQYNDWRDDLVRDGYAVVPAISADKAAYYVELIQHYGVCHEDTVWQVRQEPGVVGAFEKVYGTEDLIVSFDAVNISFANRKDLSGVGQPWPHQDQDPDRPGFRCLQGLVNLLPNGPDDGGLIIAKGAHLLSEKYHKELTPHERPWTWTNEMYNVTDEGMKWLEDHNCEWVKVEANPGDLIICKSHRFMTPCDIANNGSYNRGQPSTTL</sequence>
<dbReference type="Proteomes" id="UP001234202">
    <property type="component" value="Unassembled WGS sequence"/>
</dbReference>
<organism evidence="1 2">
    <name type="scientific">Naganishia onofrii</name>
    <dbReference type="NCBI Taxonomy" id="1851511"/>
    <lineage>
        <taxon>Eukaryota</taxon>
        <taxon>Fungi</taxon>
        <taxon>Dikarya</taxon>
        <taxon>Basidiomycota</taxon>
        <taxon>Agaricomycotina</taxon>
        <taxon>Tremellomycetes</taxon>
        <taxon>Filobasidiales</taxon>
        <taxon>Filobasidiaceae</taxon>
        <taxon>Naganishia</taxon>
    </lineage>
</organism>